<dbReference type="EMBL" id="REGN01003305">
    <property type="protein sequence ID" value="RNA23354.1"/>
    <property type="molecule type" value="Genomic_DNA"/>
</dbReference>
<dbReference type="AlphaFoldDB" id="A0A3M7RIS3"/>
<evidence type="ECO:0000313" key="2">
    <source>
        <dbReference type="Proteomes" id="UP000276133"/>
    </source>
</evidence>
<evidence type="ECO:0000313" key="1">
    <source>
        <dbReference type="EMBL" id="RNA23354.1"/>
    </source>
</evidence>
<proteinExistence type="predicted"/>
<comment type="caution">
    <text evidence="1">The sequence shown here is derived from an EMBL/GenBank/DDBJ whole genome shotgun (WGS) entry which is preliminary data.</text>
</comment>
<gene>
    <name evidence="1" type="ORF">BpHYR1_033581</name>
</gene>
<dbReference type="Proteomes" id="UP000276133">
    <property type="component" value="Unassembled WGS sequence"/>
</dbReference>
<sequence>MKTFDTINNGVVKIKVEYNVKYHDAVLDFAGLHRISECQSLIQLCGMSAKCLGCKKFGHIRKDYPECQTCNKYGHEECNFANRTKIIPSDTVDDQEDCVDDPDDMDTNAANKTTTQGGQSINLNESVLMAPTEMPFWTETDAENFKVPVSGSTKPSSTSAASSEVEITVSLPPTFKLMTTDSKILNTKNQQASTLQIKQEQIDAEAAKKLKNKVTADKRKATIKKNAIAKMVSEQVASNKKTSKEHTSAEFGRGQKSYFGAFLYTQNFLGKESCRLGAGLFK</sequence>
<reference evidence="1 2" key="1">
    <citation type="journal article" date="2018" name="Sci. Rep.">
        <title>Genomic signatures of local adaptation to the degree of environmental predictability in rotifers.</title>
        <authorList>
            <person name="Franch-Gras L."/>
            <person name="Hahn C."/>
            <person name="Garcia-Roger E.M."/>
            <person name="Carmona M.J."/>
            <person name="Serra M."/>
            <person name="Gomez A."/>
        </authorList>
    </citation>
    <scope>NUCLEOTIDE SEQUENCE [LARGE SCALE GENOMIC DNA]</scope>
    <source>
        <strain evidence="1">HYR1</strain>
    </source>
</reference>
<keyword evidence="2" id="KW-1185">Reference proteome</keyword>
<name>A0A3M7RIS3_BRAPC</name>
<accession>A0A3M7RIS3</accession>
<organism evidence="1 2">
    <name type="scientific">Brachionus plicatilis</name>
    <name type="common">Marine rotifer</name>
    <name type="synonym">Brachionus muelleri</name>
    <dbReference type="NCBI Taxonomy" id="10195"/>
    <lineage>
        <taxon>Eukaryota</taxon>
        <taxon>Metazoa</taxon>
        <taxon>Spiralia</taxon>
        <taxon>Gnathifera</taxon>
        <taxon>Rotifera</taxon>
        <taxon>Eurotatoria</taxon>
        <taxon>Monogononta</taxon>
        <taxon>Pseudotrocha</taxon>
        <taxon>Ploima</taxon>
        <taxon>Brachionidae</taxon>
        <taxon>Brachionus</taxon>
    </lineage>
</organism>
<protein>
    <recommendedName>
        <fullName evidence="3">CCHC-type domain-containing protein</fullName>
    </recommendedName>
</protein>
<evidence type="ECO:0008006" key="3">
    <source>
        <dbReference type="Google" id="ProtNLM"/>
    </source>
</evidence>